<evidence type="ECO:0000259" key="4">
    <source>
        <dbReference type="Pfam" id="PF05592"/>
    </source>
</evidence>
<feature type="domain" description="Alpha-L-rhamnosidase six-hairpin glycosidase" evidence="5">
    <location>
        <begin position="150"/>
        <end position="478"/>
    </location>
</feature>
<dbReference type="EMBL" id="UOGD01000462">
    <property type="protein sequence ID" value="VAX29743.1"/>
    <property type="molecule type" value="Genomic_DNA"/>
</dbReference>
<feature type="non-terminal residue" evidence="7">
    <location>
        <position position="1"/>
    </location>
</feature>
<dbReference type="InterPro" id="IPR008902">
    <property type="entry name" value="Rhamnosid_concanavalin"/>
</dbReference>
<reference evidence="7" key="1">
    <citation type="submission" date="2018-06" db="EMBL/GenBank/DDBJ databases">
        <authorList>
            <person name="Zhirakovskaya E."/>
        </authorList>
    </citation>
    <scope>NUCLEOTIDE SEQUENCE</scope>
</reference>
<evidence type="ECO:0000313" key="7">
    <source>
        <dbReference type="EMBL" id="VAX29743.1"/>
    </source>
</evidence>
<sequence length="600" mass="66837">WNKTDFDDSKWRQAIVLEPEKGKLVAQQGPPLRVTKEIKPVKITSPSEGVYVVDMGQNFAGWAKLKVKGEKGTRVQLRFAETLKPDGNVYRENLRKAKATDVYILKGEGVEEWQPFFTYHGFRYVEVTGFPGKPTLDALTGMVAHSDAPNIGEFSCSNELLDKVQHNIQWGQASNMYSVPTDCPQRDERLGWMGDAQAFAPTASYNMEMINFFSKWMHDISDGQDDDGAVHDVNPVIVVKGPAAPGWGDAVYVVPWVMYKFYGDKRILEQNYDAIVGWVEYMRSKSKGNLYEQRGYGDWVAVEKSPSEPIGSAYYFYGAKMLSEMAKILGKNEDAIKYKKLSEKIAAAFNKKHFDSANNSYTGNTQTANLIPLNFGIVPKDHRKAVAANIIANVEEHNDHLTVGFLGVPLLLPTLSDYGYNDLAYKVASQKTYPSWGYMVEKGATTIWELWNGDTEGPGMNSRNHFALGSVGAWYYGYLAGIRPTPKAPGFKKVILAPMPADGLDWAKANVKTTYGEVSSYWQRKGNNIEYDFTVPANTSAVFHLPFLGKNIKSVSESGVAVYKNGQLIPTEGIGLIDNNDKEAVVSLAAGKYHFVVEYE</sequence>
<dbReference type="PANTHER" id="PTHR33307">
    <property type="entry name" value="ALPHA-RHAMNOSIDASE (EUROFUNG)"/>
    <property type="match status" value="1"/>
</dbReference>
<dbReference type="Gene3D" id="2.60.120.260">
    <property type="entry name" value="Galactose-binding domain-like"/>
    <property type="match status" value="1"/>
</dbReference>
<feature type="domain" description="Alpha-L-rhamnosidase C-terminal" evidence="6">
    <location>
        <begin position="481"/>
        <end position="553"/>
    </location>
</feature>
<evidence type="ECO:0000259" key="6">
    <source>
        <dbReference type="Pfam" id="PF17390"/>
    </source>
</evidence>
<dbReference type="InterPro" id="IPR035398">
    <property type="entry name" value="Bac_rhamnosid_C"/>
</dbReference>
<comment type="catalytic activity">
    <reaction evidence="1">
        <text>Hydrolysis of terminal non-reducing alpha-L-rhamnose residues in alpha-L-rhamnosides.</text>
        <dbReference type="EC" id="3.2.1.40"/>
    </reaction>
</comment>
<dbReference type="Pfam" id="PF17389">
    <property type="entry name" value="Bac_rhamnosid6H"/>
    <property type="match status" value="1"/>
</dbReference>
<protein>
    <recommendedName>
        <fullName evidence="2">alpha-L-rhamnosidase</fullName>
        <ecNumber evidence="2">3.2.1.40</ecNumber>
    </recommendedName>
</protein>
<evidence type="ECO:0000259" key="5">
    <source>
        <dbReference type="Pfam" id="PF17389"/>
    </source>
</evidence>
<dbReference type="Gene3D" id="1.50.10.10">
    <property type="match status" value="1"/>
</dbReference>
<dbReference type="InterPro" id="IPR012341">
    <property type="entry name" value="6hp_glycosidase-like_sf"/>
</dbReference>
<accession>A0A3B1CZ19</accession>
<dbReference type="InterPro" id="IPR008928">
    <property type="entry name" value="6-hairpin_glycosidase_sf"/>
</dbReference>
<dbReference type="GO" id="GO:0030596">
    <property type="term" value="F:alpha-L-rhamnosidase activity"/>
    <property type="evidence" value="ECO:0007669"/>
    <property type="project" value="UniProtKB-EC"/>
</dbReference>
<dbReference type="AlphaFoldDB" id="A0A3B1CZ19"/>
<keyword evidence="7" id="KW-0326">Glycosidase</keyword>
<dbReference type="InterPro" id="IPR016007">
    <property type="entry name" value="Alpha_rhamnosid"/>
</dbReference>
<dbReference type="GO" id="GO:0005975">
    <property type="term" value="P:carbohydrate metabolic process"/>
    <property type="evidence" value="ECO:0007669"/>
    <property type="project" value="InterPro"/>
</dbReference>
<gene>
    <name evidence="7" type="ORF">MNBD_IGNAVI01-2906</name>
</gene>
<evidence type="ECO:0000256" key="1">
    <source>
        <dbReference type="ARBA" id="ARBA00001445"/>
    </source>
</evidence>
<dbReference type="InterPro" id="IPR035396">
    <property type="entry name" value="Bac_rhamnosid6H"/>
</dbReference>
<proteinExistence type="predicted"/>
<evidence type="ECO:0000256" key="3">
    <source>
        <dbReference type="ARBA" id="ARBA00022801"/>
    </source>
</evidence>
<dbReference type="EC" id="3.2.1.40" evidence="2"/>
<dbReference type="Pfam" id="PF17390">
    <property type="entry name" value="Bac_rhamnosid_C"/>
    <property type="match status" value="1"/>
</dbReference>
<keyword evidence="3 7" id="KW-0378">Hydrolase</keyword>
<dbReference type="SUPFAM" id="SSF48208">
    <property type="entry name" value="Six-hairpin glycosidases"/>
    <property type="match status" value="1"/>
</dbReference>
<dbReference type="Pfam" id="PF05592">
    <property type="entry name" value="Bac_rhamnosid"/>
    <property type="match status" value="1"/>
</dbReference>
<organism evidence="7">
    <name type="scientific">hydrothermal vent metagenome</name>
    <dbReference type="NCBI Taxonomy" id="652676"/>
    <lineage>
        <taxon>unclassified sequences</taxon>
        <taxon>metagenomes</taxon>
        <taxon>ecological metagenomes</taxon>
    </lineage>
</organism>
<dbReference type="PANTHER" id="PTHR33307:SF6">
    <property type="entry name" value="ALPHA-RHAMNOSIDASE (EUROFUNG)-RELATED"/>
    <property type="match status" value="1"/>
</dbReference>
<name>A0A3B1CZ19_9ZZZZ</name>
<dbReference type="Gene3D" id="2.60.420.10">
    <property type="entry name" value="Maltose phosphorylase, domain 3"/>
    <property type="match status" value="1"/>
</dbReference>
<evidence type="ECO:0000256" key="2">
    <source>
        <dbReference type="ARBA" id="ARBA00012652"/>
    </source>
</evidence>
<feature type="domain" description="Alpha-L-rhamnosidase concanavalin-like" evidence="4">
    <location>
        <begin position="47"/>
        <end position="145"/>
    </location>
</feature>